<name>A0A7C4NP26_9CREN</name>
<keyword evidence="1" id="KW-1133">Transmembrane helix</keyword>
<comment type="caution">
    <text evidence="3">The sequence shown here is derived from an EMBL/GenBank/DDBJ whole genome shotgun (WGS) entry which is preliminary data.</text>
</comment>
<evidence type="ECO:0008006" key="4">
    <source>
        <dbReference type="Google" id="ProtNLM"/>
    </source>
</evidence>
<evidence type="ECO:0000256" key="1">
    <source>
        <dbReference type="SAM" id="Phobius"/>
    </source>
</evidence>
<evidence type="ECO:0000313" key="3">
    <source>
        <dbReference type="EMBL" id="HGQ65308.1"/>
    </source>
</evidence>
<keyword evidence="1" id="KW-0472">Membrane</keyword>
<keyword evidence="1" id="KW-0812">Transmembrane</keyword>
<dbReference type="EMBL" id="DTBD01000086">
    <property type="protein sequence ID" value="HGQ65308.1"/>
    <property type="molecule type" value="Genomic_DNA"/>
</dbReference>
<feature type="transmembrane region" description="Helical" evidence="1">
    <location>
        <begin position="310"/>
        <end position="331"/>
    </location>
</feature>
<dbReference type="AlphaFoldDB" id="A0A7C4NP26"/>
<accession>A0A7C4NP26</accession>
<organism evidence="3">
    <name type="scientific">Ignisphaera aggregans</name>
    <dbReference type="NCBI Taxonomy" id="334771"/>
    <lineage>
        <taxon>Archaea</taxon>
        <taxon>Thermoproteota</taxon>
        <taxon>Thermoprotei</taxon>
        <taxon>Desulfurococcales</taxon>
        <taxon>Desulfurococcaceae</taxon>
        <taxon>Ignisphaera</taxon>
    </lineage>
</organism>
<protein>
    <recommendedName>
        <fullName evidence="4">DUF4350 domain-containing protein</fullName>
    </recommendedName>
</protein>
<sequence>MVNANEKEFFANLKEVKVVSTVLLATLALIALVALAEKGPPIVAIYRGASPYNTGFIGTYKFIEILREIYPQTFAIRSYEELDKVFSGAGKCLFVVVSPEIDYTMDEAQKIAEKLRKCRFPAVLIADENKTSNNLLEALGSSIRISGNILYNRITGLPYIYAIIRLPTNSSYMVLLDKASEILAPTPTIIGISVNGEAVMALENVDDLLVAVLGDGSIFLNQVLDSDVASYKEMIIELVKYMCGDDCRIAVDGTKYEPIEVEAVQENMNVSVYVDPLMLTTLSALKLFHPYTWLPWILLQINNFVGFIKGLPYIAPFFVAIIAYLVYRYVVGKISVFPDARIREQKEIEIYLTGELRDSVIRGRISLDKQDFIRLFELVDSAVRLTYGVGLCDPDAHKVLQLGRDADRYARDMCRLYAKASGRKRLPIVLSWNRTTKKMIKRSEEFLKTMGYSLTKEKGVEYLLLR</sequence>
<gene>
    <name evidence="3" type="ORF">ENU08_08715</name>
    <name evidence="2" type="ORF">ENU41_09225</name>
</gene>
<reference evidence="3" key="1">
    <citation type="journal article" date="2020" name="mSystems">
        <title>Genome- and Community-Level Interaction Insights into Carbon Utilization and Element Cycling Functions of Hydrothermarchaeota in Hydrothermal Sediment.</title>
        <authorList>
            <person name="Zhou Z."/>
            <person name="Liu Y."/>
            <person name="Xu W."/>
            <person name="Pan J."/>
            <person name="Luo Z.H."/>
            <person name="Li M."/>
        </authorList>
    </citation>
    <scope>NUCLEOTIDE SEQUENCE [LARGE SCALE GENOMIC DNA]</scope>
    <source>
        <strain evidence="3">SpSt-637</strain>
        <strain evidence="2">SpSt-667</strain>
    </source>
</reference>
<proteinExistence type="predicted"/>
<dbReference type="EMBL" id="DTCK01000049">
    <property type="protein sequence ID" value="HGQ36835.1"/>
    <property type="molecule type" value="Genomic_DNA"/>
</dbReference>
<evidence type="ECO:0000313" key="2">
    <source>
        <dbReference type="EMBL" id="HGQ36835.1"/>
    </source>
</evidence>